<sequence length="175" mass="18872">MKKVAFLLAAQFEDSEMQKPYEAIKAAGHEAVIIGLKKGEELTGKQKQATYRTDASIDEVQADQFDAAVIPGGSSPEGLRLNNGIQQFVQHLNKQDKPISAICHGPQILISAGIVQGRTVTSFPALQDDLTNAGATFIDQEVVVDGNLITSRMPSDEPAFIRETLNKLGTPVGQR</sequence>
<dbReference type="PANTHER" id="PTHR42733">
    <property type="entry name" value="DJ-1 PROTEIN"/>
    <property type="match status" value="1"/>
</dbReference>
<protein>
    <submittedName>
        <fullName evidence="3">Type 1 glutamine amidotransferase domain-containing protein</fullName>
    </submittedName>
</protein>
<dbReference type="CDD" id="cd03134">
    <property type="entry name" value="GATase1_PfpI_like"/>
    <property type="match status" value="1"/>
</dbReference>
<dbReference type="NCBIfam" id="TIGR01382">
    <property type="entry name" value="PfpI"/>
    <property type="match status" value="1"/>
</dbReference>
<evidence type="ECO:0000259" key="2">
    <source>
        <dbReference type="Pfam" id="PF01965"/>
    </source>
</evidence>
<gene>
    <name evidence="3" type="ORF">WMW72_09720</name>
</gene>
<dbReference type="SUPFAM" id="SSF52317">
    <property type="entry name" value="Class I glutamine amidotransferase-like"/>
    <property type="match status" value="1"/>
</dbReference>
<dbReference type="InterPro" id="IPR029062">
    <property type="entry name" value="Class_I_gatase-like"/>
</dbReference>
<evidence type="ECO:0000313" key="3">
    <source>
        <dbReference type="EMBL" id="MEK8128180.1"/>
    </source>
</evidence>
<dbReference type="Pfam" id="PF01965">
    <property type="entry name" value="DJ-1_PfpI"/>
    <property type="match status" value="1"/>
</dbReference>
<dbReference type="RefSeq" id="WP_341415250.1">
    <property type="nucleotide sequence ID" value="NZ_JBBPCC010000005.1"/>
</dbReference>
<keyword evidence="3" id="KW-0067">ATP-binding</keyword>
<feature type="domain" description="DJ-1/PfpI" evidence="2">
    <location>
        <begin position="2"/>
        <end position="166"/>
    </location>
</feature>
<comment type="caution">
    <text evidence="3">The sequence shown here is derived from an EMBL/GenBank/DDBJ whole genome shotgun (WGS) entry which is preliminary data.</text>
</comment>
<dbReference type="EMBL" id="JBBPCC010000005">
    <property type="protein sequence ID" value="MEK8128180.1"/>
    <property type="molecule type" value="Genomic_DNA"/>
</dbReference>
<comment type="similarity">
    <text evidence="1">Belongs to the peptidase C56 family.</text>
</comment>
<dbReference type="PROSITE" id="PS51276">
    <property type="entry name" value="PEPTIDASE_C56_PFPI"/>
    <property type="match status" value="1"/>
</dbReference>
<dbReference type="PANTHER" id="PTHR42733:SF2">
    <property type="entry name" value="DJ-1_THIJ_PFPI FAMILY PROTEIN"/>
    <property type="match status" value="1"/>
</dbReference>
<dbReference type="InterPro" id="IPR002818">
    <property type="entry name" value="DJ-1/PfpI"/>
</dbReference>
<dbReference type="InterPro" id="IPR006286">
    <property type="entry name" value="C56_PfpI-like"/>
</dbReference>
<accession>A0ABU9DH27</accession>
<keyword evidence="4" id="KW-1185">Reference proteome</keyword>
<keyword evidence="3" id="KW-0547">Nucleotide-binding</keyword>
<evidence type="ECO:0000313" key="4">
    <source>
        <dbReference type="Proteomes" id="UP001469365"/>
    </source>
</evidence>
<proteinExistence type="inferred from homology"/>
<organism evidence="3 4">
    <name type="scientific">Paenibacillus filicis</name>
    <dbReference type="NCBI Taxonomy" id="669464"/>
    <lineage>
        <taxon>Bacteria</taxon>
        <taxon>Bacillati</taxon>
        <taxon>Bacillota</taxon>
        <taxon>Bacilli</taxon>
        <taxon>Bacillales</taxon>
        <taxon>Paenibacillaceae</taxon>
        <taxon>Paenibacillus</taxon>
    </lineage>
</organism>
<evidence type="ECO:0000256" key="1">
    <source>
        <dbReference type="ARBA" id="ARBA00008542"/>
    </source>
</evidence>
<keyword evidence="3" id="KW-0315">Glutamine amidotransferase</keyword>
<reference evidence="3 4" key="1">
    <citation type="submission" date="2024-04" db="EMBL/GenBank/DDBJ databases">
        <title>draft genome sequnece of Paenibacillus filicis.</title>
        <authorList>
            <person name="Kim D.-U."/>
        </authorList>
    </citation>
    <scope>NUCLEOTIDE SEQUENCE [LARGE SCALE GENOMIC DNA]</scope>
    <source>
        <strain evidence="3 4">KACC14197</strain>
    </source>
</reference>
<dbReference type="Proteomes" id="UP001469365">
    <property type="component" value="Unassembled WGS sequence"/>
</dbReference>
<name>A0ABU9DH27_9BACL</name>
<dbReference type="Gene3D" id="3.40.50.880">
    <property type="match status" value="1"/>
</dbReference>
<dbReference type="GO" id="GO:0005524">
    <property type="term" value="F:ATP binding"/>
    <property type="evidence" value="ECO:0007669"/>
    <property type="project" value="UniProtKB-KW"/>
</dbReference>